<dbReference type="CDD" id="cd00200">
    <property type="entry name" value="WD40"/>
    <property type="match status" value="1"/>
</dbReference>
<evidence type="ECO:0000313" key="14">
    <source>
        <dbReference type="Proteomes" id="UP001210211"/>
    </source>
</evidence>
<feature type="repeat" description="WD" evidence="11">
    <location>
        <begin position="102"/>
        <end position="144"/>
    </location>
</feature>
<keyword evidence="7" id="KW-0653">Protein transport</keyword>
<organism evidence="13 14">
    <name type="scientific">Rhynchospora tenuis</name>
    <dbReference type="NCBI Taxonomy" id="198213"/>
    <lineage>
        <taxon>Eukaryota</taxon>
        <taxon>Viridiplantae</taxon>
        <taxon>Streptophyta</taxon>
        <taxon>Embryophyta</taxon>
        <taxon>Tracheophyta</taxon>
        <taxon>Spermatophyta</taxon>
        <taxon>Magnoliopsida</taxon>
        <taxon>Liliopsida</taxon>
        <taxon>Poales</taxon>
        <taxon>Cyperaceae</taxon>
        <taxon>Cyperoideae</taxon>
        <taxon>Rhynchosporeae</taxon>
        <taxon>Rhynchospora</taxon>
    </lineage>
</organism>
<feature type="repeat" description="WD" evidence="11">
    <location>
        <begin position="188"/>
        <end position="230"/>
    </location>
</feature>
<evidence type="ECO:0000256" key="5">
    <source>
        <dbReference type="ARBA" id="ARBA00022574"/>
    </source>
</evidence>
<evidence type="ECO:0000256" key="8">
    <source>
        <dbReference type="ARBA" id="ARBA00023140"/>
    </source>
</evidence>
<evidence type="ECO:0000256" key="6">
    <source>
        <dbReference type="ARBA" id="ARBA00022737"/>
    </source>
</evidence>
<keyword evidence="6" id="KW-0677">Repeat</keyword>
<evidence type="ECO:0000256" key="1">
    <source>
        <dbReference type="ARBA" id="ARBA00004253"/>
    </source>
</evidence>
<dbReference type="Pfam" id="PF00400">
    <property type="entry name" value="WD40"/>
    <property type="match status" value="2"/>
</dbReference>
<comment type="similarity">
    <text evidence="9">Belongs to the WD repeat peroxin-7 family.</text>
</comment>
<keyword evidence="3" id="KW-0813">Transport</keyword>
<evidence type="ECO:0000256" key="2">
    <source>
        <dbReference type="ARBA" id="ARBA00004514"/>
    </source>
</evidence>
<dbReference type="GO" id="GO:0016558">
    <property type="term" value="P:protein import into peroxisome matrix"/>
    <property type="evidence" value="ECO:0007669"/>
    <property type="project" value="InterPro"/>
</dbReference>
<dbReference type="InterPro" id="IPR059104">
    <property type="entry name" value="Beta-prop_EIPR1-like"/>
</dbReference>
<protein>
    <recommendedName>
        <fullName evidence="10">Peroxin-7</fullName>
    </recommendedName>
</protein>
<evidence type="ECO:0000256" key="10">
    <source>
        <dbReference type="ARBA" id="ARBA00032565"/>
    </source>
</evidence>
<dbReference type="AlphaFoldDB" id="A0AAD5Z3R0"/>
<dbReference type="InterPro" id="IPR044536">
    <property type="entry name" value="PEX7"/>
</dbReference>
<evidence type="ECO:0000256" key="9">
    <source>
        <dbReference type="ARBA" id="ARBA00024017"/>
    </source>
</evidence>
<keyword evidence="8" id="KW-0576">Peroxisome</keyword>
<dbReference type="SUPFAM" id="SSF50978">
    <property type="entry name" value="WD40 repeat-like"/>
    <property type="match status" value="1"/>
</dbReference>
<accession>A0AAD5Z3R0</accession>
<comment type="caution">
    <text evidence="13">The sequence shown here is derived from an EMBL/GenBank/DDBJ whole genome shotgun (WGS) entry which is preliminary data.</text>
</comment>
<proteinExistence type="inferred from homology"/>
<dbReference type="PROSITE" id="PS50082">
    <property type="entry name" value="WD_REPEATS_2"/>
    <property type="match status" value="4"/>
</dbReference>
<keyword evidence="4" id="KW-0963">Cytoplasm</keyword>
<keyword evidence="5 11" id="KW-0853">WD repeat</keyword>
<dbReference type="InterPro" id="IPR036322">
    <property type="entry name" value="WD40_repeat_dom_sf"/>
</dbReference>
<dbReference type="GO" id="GO:0005782">
    <property type="term" value="C:peroxisomal matrix"/>
    <property type="evidence" value="ECO:0007669"/>
    <property type="project" value="UniProtKB-SubCell"/>
</dbReference>
<dbReference type="PRINTS" id="PR00320">
    <property type="entry name" value="GPROTEINBRPT"/>
</dbReference>
<dbReference type="PROSITE" id="PS00678">
    <property type="entry name" value="WD_REPEATS_1"/>
    <property type="match status" value="2"/>
</dbReference>
<dbReference type="GO" id="GO:0005053">
    <property type="term" value="F:peroxisome matrix targeting signal-2 binding"/>
    <property type="evidence" value="ECO:0007669"/>
    <property type="project" value="InterPro"/>
</dbReference>
<dbReference type="InterPro" id="IPR020472">
    <property type="entry name" value="WD40_PAC1"/>
</dbReference>
<dbReference type="EMBL" id="JAMRDG010000002">
    <property type="protein sequence ID" value="KAJ3686334.1"/>
    <property type="molecule type" value="Genomic_DNA"/>
</dbReference>
<evidence type="ECO:0000256" key="3">
    <source>
        <dbReference type="ARBA" id="ARBA00022448"/>
    </source>
</evidence>
<reference evidence="13 14" key="1">
    <citation type="journal article" date="2022" name="Cell">
        <title>Repeat-based holocentromeres influence genome architecture and karyotype evolution.</title>
        <authorList>
            <person name="Hofstatter P.G."/>
            <person name="Thangavel G."/>
            <person name="Lux T."/>
            <person name="Neumann P."/>
            <person name="Vondrak T."/>
            <person name="Novak P."/>
            <person name="Zhang M."/>
            <person name="Costa L."/>
            <person name="Castellani M."/>
            <person name="Scott A."/>
            <person name="Toegelov H."/>
            <person name="Fuchs J."/>
            <person name="Mata-Sucre Y."/>
            <person name="Dias Y."/>
            <person name="Vanzela A.L.L."/>
            <person name="Huettel B."/>
            <person name="Almeida C.C.S."/>
            <person name="Simkova H."/>
            <person name="Souza G."/>
            <person name="Pedrosa-Harand A."/>
            <person name="Macas J."/>
            <person name="Mayer K.F.X."/>
            <person name="Houben A."/>
            <person name="Marques A."/>
        </authorList>
    </citation>
    <scope>NUCLEOTIDE SEQUENCE [LARGE SCALE GENOMIC DNA]</scope>
    <source>
        <strain evidence="13">RhyTen1mFocal</strain>
    </source>
</reference>
<comment type="subcellular location">
    <subcellularLocation>
        <location evidence="2">Cytoplasm</location>
        <location evidence="2">Cytosol</location>
    </subcellularLocation>
    <subcellularLocation>
        <location evidence="1">Peroxisome matrix</location>
    </subcellularLocation>
</comment>
<feature type="repeat" description="WD" evidence="11">
    <location>
        <begin position="145"/>
        <end position="187"/>
    </location>
</feature>
<feature type="repeat" description="WD" evidence="11">
    <location>
        <begin position="232"/>
        <end position="274"/>
    </location>
</feature>
<dbReference type="Gene3D" id="2.130.10.10">
    <property type="entry name" value="YVTN repeat-like/Quinoprotein amine dehydrogenase"/>
    <property type="match status" value="1"/>
</dbReference>
<feature type="domain" description="EIPR1-like beta-propeller" evidence="12">
    <location>
        <begin position="151"/>
        <end position="264"/>
    </location>
</feature>
<dbReference type="PANTHER" id="PTHR46027:SF1">
    <property type="entry name" value="PEROXISOMAL TARGETING SIGNAL 2 RECEPTOR"/>
    <property type="match status" value="1"/>
</dbReference>
<dbReference type="InterPro" id="IPR015943">
    <property type="entry name" value="WD40/YVTN_repeat-like_dom_sf"/>
</dbReference>
<gene>
    <name evidence="13" type="ORF">LUZ61_015498</name>
</gene>
<dbReference type="GO" id="GO:0005829">
    <property type="term" value="C:cytosol"/>
    <property type="evidence" value="ECO:0007669"/>
    <property type="project" value="UniProtKB-SubCell"/>
</dbReference>
<keyword evidence="14" id="KW-1185">Reference proteome</keyword>
<dbReference type="PROSITE" id="PS50294">
    <property type="entry name" value="WD_REPEATS_REGION"/>
    <property type="match status" value="4"/>
</dbReference>
<evidence type="ECO:0000256" key="4">
    <source>
        <dbReference type="ARBA" id="ARBA00022490"/>
    </source>
</evidence>
<dbReference type="Proteomes" id="UP001210211">
    <property type="component" value="Unassembled WGS sequence"/>
</dbReference>
<dbReference type="SMART" id="SM00320">
    <property type="entry name" value="WD40"/>
    <property type="match status" value="6"/>
</dbReference>
<dbReference type="PANTHER" id="PTHR46027">
    <property type="entry name" value="PEROXISOMAL TARGETING SIGNAL 2 RECEPTOR"/>
    <property type="match status" value="1"/>
</dbReference>
<evidence type="ECO:0000313" key="13">
    <source>
        <dbReference type="EMBL" id="KAJ3686334.1"/>
    </source>
</evidence>
<evidence type="ECO:0000259" key="12">
    <source>
        <dbReference type="Pfam" id="PF23609"/>
    </source>
</evidence>
<evidence type="ECO:0000256" key="7">
    <source>
        <dbReference type="ARBA" id="ARBA00022927"/>
    </source>
</evidence>
<dbReference type="InterPro" id="IPR019775">
    <property type="entry name" value="WD40_repeat_CS"/>
</dbReference>
<dbReference type="InterPro" id="IPR001680">
    <property type="entry name" value="WD40_rpt"/>
</dbReference>
<name>A0AAD5Z3R0_9POAL</name>
<sequence>MPRFKTEFAGYGVRFSPFFEGRLLVATGQCYGILGNGRLHVLELLPNSPVIAELASYETNDGVYDCCWSESHETLAVAGIGNGSVKLYDHSLPPTANPVRSFEEHSREAQSVDWNPVRRDSFLSGSWDDTIKLWTIDRPTSVRTFREHSYCVYAAIWCPRHADVFASASGDRTLKVWDVRDPVSTLTIPAHAHELLSCDWNKYDASIIATSSVDHTVRVWDVRAPRAPMAELAGHSLAVRRVRFSPHRESLLLTASYDMTVRLWDFRKEDSVVGQYPHHTEFAYDIDESVLVEGLLASVGWDEFVYSWPLGSDPRAGFP</sequence>
<evidence type="ECO:0000256" key="11">
    <source>
        <dbReference type="PROSITE-ProRule" id="PRU00221"/>
    </source>
</evidence>
<dbReference type="Pfam" id="PF23609">
    <property type="entry name" value="Beta-prop_EIPR1"/>
    <property type="match status" value="1"/>
</dbReference>